<proteinExistence type="predicted"/>
<feature type="compositionally biased region" description="Polar residues" evidence="2">
    <location>
        <begin position="113"/>
        <end position="128"/>
    </location>
</feature>
<reference evidence="4 5" key="1">
    <citation type="submission" date="2024-03" db="EMBL/GenBank/DDBJ databases">
        <authorList>
            <person name="Brejova B."/>
        </authorList>
    </citation>
    <scope>NUCLEOTIDE SEQUENCE [LARGE SCALE GENOMIC DNA]</scope>
    <source>
        <strain evidence="4 5">CBS 14171</strain>
    </source>
</reference>
<dbReference type="PANTHER" id="PTHR12197">
    <property type="entry name" value="HISTONE-LYSINE N-METHYLTRANSFERASE SMYD"/>
    <property type="match status" value="1"/>
</dbReference>
<dbReference type="PANTHER" id="PTHR12197:SF251">
    <property type="entry name" value="EG:BACR7C10.4 PROTEIN"/>
    <property type="match status" value="1"/>
</dbReference>
<name>A0ABP0ZHA0_9ASCO</name>
<evidence type="ECO:0000313" key="5">
    <source>
        <dbReference type="Proteomes" id="UP001497383"/>
    </source>
</evidence>
<dbReference type="CDD" id="cd20071">
    <property type="entry name" value="SET_SMYD"/>
    <property type="match status" value="1"/>
</dbReference>
<dbReference type="GeneID" id="92206961"/>
<dbReference type="InterPro" id="IPR001214">
    <property type="entry name" value="SET_dom"/>
</dbReference>
<evidence type="ECO:0000259" key="3">
    <source>
        <dbReference type="PROSITE" id="PS50280"/>
    </source>
</evidence>
<organism evidence="4 5">
    <name type="scientific">Lodderomyces beijingensis</name>
    <dbReference type="NCBI Taxonomy" id="1775926"/>
    <lineage>
        <taxon>Eukaryota</taxon>
        <taxon>Fungi</taxon>
        <taxon>Dikarya</taxon>
        <taxon>Ascomycota</taxon>
        <taxon>Saccharomycotina</taxon>
        <taxon>Pichiomycetes</taxon>
        <taxon>Debaryomycetaceae</taxon>
        <taxon>Candida/Lodderomyces clade</taxon>
        <taxon>Lodderomyces</taxon>
    </lineage>
</organism>
<feature type="region of interest" description="Disordered" evidence="2">
    <location>
        <begin position="98"/>
        <end position="138"/>
    </location>
</feature>
<feature type="coiled-coil region" evidence="1">
    <location>
        <begin position="611"/>
        <end position="638"/>
    </location>
</feature>
<dbReference type="Pfam" id="PF00856">
    <property type="entry name" value="SET"/>
    <property type="match status" value="1"/>
</dbReference>
<feature type="compositionally biased region" description="Low complexity" evidence="2">
    <location>
        <begin position="129"/>
        <end position="138"/>
    </location>
</feature>
<protein>
    <recommendedName>
        <fullName evidence="3">SET domain-containing protein</fullName>
    </recommendedName>
</protein>
<feature type="compositionally biased region" description="Acidic residues" evidence="2">
    <location>
        <begin position="98"/>
        <end position="107"/>
    </location>
</feature>
<keyword evidence="1" id="KW-0175">Coiled coil</keyword>
<dbReference type="SUPFAM" id="SSF82199">
    <property type="entry name" value="SET domain"/>
    <property type="match status" value="1"/>
</dbReference>
<dbReference type="RefSeq" id="XP_066828703.1">
    <property type="nucleotide sequence ID" value="XM_066971689.1"/>
</dbReference>
<gene>
    <name evidence="4" type="ORF">LODBEIA_P17650</name>
</gene>
<evidence type="ECO:0000256" key="2">
    <source>
        <dbReference type="SAM" id="MobiDB-lite"/>
    </source>
</evidence>
<dbReference type="InterPro" id="IPR050869">
    <property type="entry name" value="H3K4_H4K5_MeTrfase"/>
</dbReference>
<dbReference type="EMBL" id="OZ022406">
    <property type="protein sequence ID" value="CAK9437387.1"/>
    <property type="molecule type" value="Genomic_DNA"/>
</dbReference>
<evidence type="ECO:0000313" key="4">
    <source>
        <dbReference type="EMBL" id="CAK9437387.1"/>
    </source>
</evidence>
<dbReference type="Gene3D" id="2.170.270.10">
    <property type="entry name" value="SET domain"/>
    <property type="match status" value="1"/>
</dbReference>
<dbReference type="InterPro" id="IPR046341">
    <property type="entry name" value="SET_dom_sf"/>
</dbReference>
<dbReference type="PROSITE" id="PS50280">
    <property type="entry name" value="SET"/>
    <property type="match status" value="1"/>
</dbReference>
<keyword evidence="5" id="KW-1185">Reference proteome</keyword>
<evidence type="ECO:0000256" key="1">
    <source>
        <dbReference type="SAM" id="Coils"/>
    </source>
</evidence>
<accession>A0ABP0ZHA0</accession>
<feature type="domain" description="SET" evidence="3">
    <location>
        <begin position="48"/>
        <end position="351"/>
    </location>
</feature>
<dbReference type="Proteomes" id="UP001497383">
    <property type="component" value="Chromosome 2"/>
</dbReference>
<sequence>MTAIEHASRAFKSTPELTKVPSIKEYWKQRLCDKLSQDVYIFPVDENSKREFYDTISNDKIVVFGKDKFPSNRGIRAEKEMNIGTCVMEVSAFSAYFEEPEEEEEMEEAGRGSRSTSKGSNRNGVGSHNTTKYTTTATRNKRRRLPYQNFYEEILLPYVDFSGLHRVESELVHLTMITLFNYLENSEFACLVNNLCTHQRQIRADGEMAKNRDRIKCVIVEMFIAYFNDFIPAMAAFKRGEVRIAKSSWKFLENLINLVFINYSTLMNYKFEAVGYNLDPQFAIINHSCLPNCIQIETPPPPPNNNNNNSSGGLGCGGSLGGGGGCEKNGEFKLINSLPIKPNDEITVTYINTAMPTEIRQYQLFKRYYFRCTCQLCTSKTDVFFTMQCFSCFKPVKSPSLSGVLNAPNTIPKESTCSHCFHELDVDLYKRQVQIRNFFMALILNPSSSYNLPNEGYFSLLQKEFIGLVERTGNSALIKMLDQAVENFQLPTGIIDFVKSLIDEIMQKKVFQLCAFPFNVIVRSILATCEKRDFASGMEFLKYYSREMFAVNFPADLSNQLFFNECLYLELANSIMEVMDHLKEEKIATCFGAYSDSLELLARCAYFFYKHVTSKNELEQVEEKLGEIRDEYPKIKSTLSLHSCLEKFFIHANANIYITTTRLLIFNAKQEQVTLFHTFDTDDFL</sequence>